<protein>
    <submittedName>
        <fullName evidence="8">Uncharacterized protein</fullName>
    </submittedName>
</protein>
<dbReference type="Pfam" id="PF00153">
    <property type="entry name" value="Mito_carr"/>
    <property type="match status" value="1"/>
</dbReference>
<dbReference type="AlphaFoldDB" id="A0A914EKP1"/>
<dbReference type="InterPro" id="IPR018108">
    <property type="entry name" value="MCP_transmembrane"/>
</dbReference>
<organism evidence="7 8">
    <name type="scientific">Acrobeloides nanus</name>
    <dbReference type="NCBI Taxonomy" id="290746"/>
    <lineage>
        <taxon>Eukaryota</taxon>
        <taxon>Metazoa</taxon>
        <taxon>Ecdysozoa</taxon>
        <taxon>Nematoda</taxon>
        <taxon>Chromadorea</taxon>
        <taxon>Rhabditida</taxon>
        <taxon>Tylenchina</taxon>
        <taxon>Cephalobomorpha</taxon>
        <taxon>Cephaloboidea</taxon>
        <taxon>Cephalobidae</taxon>
        <taxon>Acrobeloides</taxon>
    </lineage>
</organism>
<feature type="repeat" description="Solcar" evidence="5">
    <location>
        <begin position="2"/>
        <end position="68"/>
    </location>
</feature>
<name>A0A914EKP1_9BILA</name>
<evidence type="ECO:0000256" key="4">
    <source>
        <dbReference type="ARBA" id="ARBA00023136"/>
    </source>
</evidence>
<evidence type="ECO:0000256" key="3">
    <source>
        <dbReference type="ARBA" id="ARBA00022692"/>
    </source>
</evidence>
<dbReference type="WBParaSite" id="ACRNAN_scaffold907.g22891.t1">
    <property type="protein sequence ID" value="ACRNAN_scaffold907.g22891.t1"/>
    <property type="gene ID" value="ACRNAN_scaffold907.g22891"/>
</dbReference>
<evidence type="ECO:0000313" key="8">
    <source>
        <dbReference type="WBParaSite" id="ACRNAN_scaffold907.g22891.t1"/>
    </source>
</evidence>
<comment type="subcellular location">
    <subcellularLocation>
        <location evidence="1">Membrane</location>
        <topology evidence="1">Multi-pass membrane protein</topology>
    </subcellularLocation>
</comment>
<evidence type="ECO:0000256" key="1">
    <source>
        <dbReference type="ARBA" id="ARBA00004141"/>
    </source>
</evidence>
<dbReference type="GO" id="GO:0016020">
    <property type="term" value="C:membrane"/>
    <property type="evidence" value="ECO:0007669"/>
    <property type="project" value="UniProtKB-SubCell"/>
</dbReference>
<dbReference type="PROSITE" id="PS50920">
    <property type="entry name" value="SOLCAR"/>
    <property type="match status" value="1"/>
</dbReference>
<evidence type="ECO:0000256" key="2">
    <source>
        <dbReference type="ARBA" id="ARBA00006375"/>
    </source>
</evidence>
<keyword evidence="6" id="KW-0813">Transport</keyword>
<dbReference type="InterPro" id="IPR023395">
    <property type="entry name" value="MCP_dom_sf"/>
</dbReference>
<evidence type="ECO:0000313" key="7">
    <source>
        <dbReference type="Proteomes" id="UP000887540"/>
    </source>
</evidence>
<evidence type="ECO:0000256" key="6">
    <source>
        <dbReference type="RuleBase" id="RU000488"/>
    </source>
</evidence>
<sequence length="68" mass="7955">MNDIPSQLLAGGTAGSVSWWIICPFEAVKNRVQTMDVGKRPKHLWPFILDIYWNEGIRAFYREEMKRS</sequence>
<evidence type="ECO:0000256" key="5">
    <source>
        <dbReference type="PROSITE-ProRule" id="PRU00282"/>
    </source>
</evidence>
<keyword evidence="4 5" id="KW-0472">Membrane</keyword>
<dbReference type="Gene3D" id="1.50.40.10">
    <property type="entry name" value="Mitochondrial carrier domain"/>
    <property type="match status" value="1"/>
</dbReference>
<dbReference type="Proteomes" id="UP000887540">
    <property type="component" value="Unplaced"/>
</dbReference>
<keyword evidence="3 5" id="KW-0812">Transmembrane</keyword>
<dbReference type="SUPFAM" id="SSF103506">
    <property type="entry name" value="Mitochondrial carrier"/>
    <property type="match status" value="1"/>
</dbReference>
<proteinExistence type="inferred from homology"/>
<comment type="similarity">
    <text evidence="2 6">Belongs to the mitochondrial carrier (TC 2.A.29) family.</text>
</comment>
<keyword evidence="7" id="KW-1185">Reference proteome</keyword>
<reference evidence="8" key="1">
    <citation type="submission" date="2022-11" db="UniProtKB">
        <authorList>
            <consortium name="WormBaseParasite"/>
        </authorList>
    </citation>
    <scope>IDENTIFICATION</scope>
</reference>
<accession>A0A914EKP1</accession>